<dbReference type="InterPro" id="IPR011990">
    <property type="entry name" value="TPR-like_helical_dom_sf"/>
</dbReference>
<dbReference type="InterPro" id="IPR018704">
    <property type="entry name" value="SecYEG/CpoB_TPR"/>
</dbReference>
<feature type="domain" description="Ancillary SecYEG translocon subunit/Cell division coordinator CpoB TPR" evidence="10">
    <location>
        <begin position="15"/>
        <end position="213"/>
    </location>
</feature>
<accession>A0ABM7MEI0</accession>
<name>A0ABM7MEI0_9GAMM</name>
<gene>
    <name evidence="11" type="primary">yfgM</name>
    <name evidence="11" type="ORF">THMIRHAM_15950</name>
</gene>
<keyword evidence="2" id="KW-1003">Cell membrane</keyword>
<dbReference type="EMBL" id="AP024202">
    <property type="protein sequence ID" value="BCN93810.1"/>
    <property type="molecule type" value="Genomic_DNA"/>
</dbReference>
<evidence type="ECO:0000256" key="6">
    <source>
        <dbReference type="ARBA" id="ARBA00023186"/>
    </source>
</evidence>
<keyword evidence="6" id="KW-0143">Chaperone</keyword>
<evidence type="ECO:0000256" key="1">
    <source>
        <dbReference type="ARBA" id="ARBA00004401"/>
    </source>
</evidence>
<proteinExistence type="inferred from homology"/>
<dbReference type="PANTHER" id="PTHR38035">
    <property type="entry name" value="UPF0070 PROTEIN YFGM"/>
    <property type="match status" value="1"/>
</dbReference>
<evidence type="ECO:0000256" key="4">
    <source>
        <dbReference type="ARBA" id="ARBA00022989"/>
    </source>
</evidence>
<protein>
    <recommendedName>
        <fullName evidence="8">Ancillary SecYEG translocon subunit</fullName>
    </recommendedName>
</protein>
<evidence type="ECO:0000313" key="11">
    <source>
        <dbReference type="EMBL" id="BCN93810.1"/>
    </source>
</evidence>
<keyword evidence="4 9" id="KW-1133">Transmembrane helix</keyword>
<evidence type="ECO:0000259" key="10">
    <source>
        <dbReference type="Pfam" id="PF09976"/>
    </source>
</evidence>
<dbReference type="Proteomes" id="UP001054820">
    <property type="component" value="Chromosome"/>
</dbReference>
<organism evidence="11 12">
    <name type="scientific">Thiomicrorhabdus immobilis</name>
    <dbReference type="NCBI Taxonomy" id="2791037"/>
    <lineage>
        <taxon>Bacteria</taxon>
        <taxon>Pseudomonadati</taxon>
        <taxon>Pseudomonadota</taxon>
        <taxon>Gammaproteobacteria</taxon>
        <taxon>Thiotrichales</taxon>
        <taxon>Piscirickettsiaceae</taxon>
        <taxon>Thiomicrorhabdus</taxon>
    </lineage>
</organism>
<dbReference type="PIRSF" id="PIRSF006170">
    <property type="entry name" value="YfgM"/>
    <property type="match status" value="1"/>
</dbReference>
<keyword evidence="12" id="KW-1185">Reference proteome</keyword>
<keyword evidence="3 9" id="KW-0812">Transmembrane</keyword>
<dbReference type="Gene3D" id="1.25.40.10">
    <property type="entry name" value="Tetratricopeptide repeat domain"/>
    <property type="match status" value="1"/>
</dbReference>
<feature type="transmembrane region" description="Helical" evidence="9">
    <location>
        <begin position="25"/>
        <end position="42"/>
    </location>
</feature>
<keyword evidence="5 9" id="KW-0472">Membrane</keyword>
<evidence type="ECO:0000256" key="7">
    <source>
        <dbReference type="ARBA" id="ARBA00024197"/>
    </source>
</evidence>
<evidence type="ECO:0000313" key="12">
    <source>
        <dbReference type="Proteomes" id="UP001054820"/>
    </source>
</evidence>
<dbReference type="InterPro" id="IPR026039">
    <property type="entry name" value="YfgM"/>
</dbReference>
<comment type="subcellular location">
    <subcellularLocation>
        <location evidence="1">Cell membrane</location>
        <topology evidence="1">Single-pass type II membrane protein</topology>
    </subcellularLocation>
</comment>
<reference evidence="11" key="1">
    <citation type="journal article" date="2022" name="Arch. Microbiol.">
        <title>Thiomicrorhabdus immobilis sp. nov., a mesophilic sulfur-oxidizing bacterium isolated from sediment of a brackish lake in northern Japan.</title>
        <authorList>
            <person name="Kojima H."/>
            <person name="Mochizuki J."/>
            <person name="Kanda M."/>
            <person name="Watanabe T."/>
            <person name="Fukui M."/>
        </authorList>
    </citation>
    <scope>NUCLEOTIDE SEQUENCE</scope>
    <source>
        <strain evidence="11">Am19</strain>
    </source>
</reference>
<evidence type="ECO:0000256" key="8">
    <source>
        <dbReference type="ARBA" id="ARBA00024235"/>
    </source>
</evidence>
<dbReference type="RefSeq" id="WP_237261212.1">
    <property type="nucleotide sequence ID" value="NZ_AP024202.1"/>
</dbReference>
<evidence type="ECO:0000256" key="3">
    <source>
        <dbReference type="ARBA" id="ARBA00022692"/>
    </source>
</evidence>
<dbReference type="PANTHER" id="PTHR38035:SF1">
    <property type="entry name" value="ANCILLARY SECYEG TRANSLOCON SUBUNIT"/>
    <property type="match status" value="1"/>
</dbReference>
<evidence type="ECO:0000256" key="5">
    <source>
        <dbReference type="ARBA" id="ARBA00023136"/>
    </source>
</evidence>
<comment type="similarity">
    <text evidence="7">Belongs to the YfgM family.</text>
</comment>
<sequence>MSRYETEEEQIEAFKNWWNKNGTQLLSAVLVVVLAFSGWRYWTNTQYVESANASSMYELLQANSQQGTFGEVSREALKLMQEQPKSPYAAGAALLHATYSFEKGEVDEAVEQLNWVANNSVDAALKVVAHMRLARIYNDANKTAEAEAQISQLKTMDLNGATQGELSYVEGLLALQKQDSEKAFVAFSAVVNNPQTEKNLLGLAQIQLDDLAK</sequence>
<dbReference type="Pfam" id="PF09976">
    <property type="entry name" value="TPR_21"/>
    <property type="match status" value="1"/>
</dbReference>
<evidence type="ECO:0000256" key="2">
    <source>
        <dbReference type="ARBA" id="ARBA00022475"/>
    </source>
</evidence>
<evidence type="ECO:0000256" key="9">
    <source>
        <dbReference type="SAM" id="Phobius"/>
    </source>
</evidence>